<evidence type="ECO:0000256" key="9">
    <source>
        <dbReference type="ARBA" id="ARBA00022771"/>
    </source>
</evidence>
<dbReference type="EC" id="2.3.2.27" evidence="4"/>
<dbReference type="PROSITE" id="PS50089">
    <property type="entry name" value="ZF_RING_2"/>
    <property type="match status" value="1"/>
</dbReference>
<organism evidence="23 24">
    <name type="scientific">Pteropus vampyrus</name>
    <name type="common">Large flying fox</name>
    <dbReference type="NCBI Taxonomy" id="132908"/>
    <lineage>
        <taxon>Eukaryota</taxon>
        <taxon>Metazoa</taxon>
        <taxon>Chordata</taxon>
        <taxon>Craniata</taxon>
        <taxon>Vertebrata</taxon>
        <taxon>Euteleostomi</taxon>
        <taxon>Mammalia</taxon>
        <taxon>Eutheria</taxon>
        <taxon>Laurasiatheria</taxon>
        <taxon>Chiroptera</taxon>
        <taxon>Yinpterochiroptera</taxon>
        <taxon>Pteropodoidea</taxon>
        <taxon>Pteropodidae</taxon>
        <taxon>Pteropodinae</taxon>
        <taxon>Pteropus</taxon>
    </lineage>
</organism>
<evidence type="ECO:0000313" key="23">
    <source>
        <dbReference type="Proteomes" id="UP000515202"/>
    </source>
</evidence>
<evidence type="ECO:0000256" key="10">
    <source>
        <dbReference type="ARBA" id="ARBA00022824"/>
    </source>
</evidence>
<keyword evidence="6" id="KW-0812">Transmembrane</keyword>
<dbReference type="InterPro" id="IPR044744">
    <property type="entry name" value="ZNRF4/RNF13/RNF167_PA"/>
</dbReference>
<feature type="region of interest" description="Disordered" evidence="21">
    <location>
        <begin position="74"/>
        <end position="103"/>
    </location>
</feature>
<keyword evidence="11" id="KW-0862">Zinc</keyword>
<dbReference type="CTD" id="148066"/>
<keyword evidence="7" id="KW-0479">Metal-binding</keyword>
<dbReference type="GO" id="GO:0061630">
    <property type="term" value="F:ubiquitin protein ligase activity"/>
    <property type="evidence" value="ECO:0007669"/>
    <property type="project" value="UniProtKB-EC"/>
</dbReference>
<dbReference type="AlphaFoldDB" id="A0A6P6D402"/>
<reference evidence="24" key="1">
    <citation type="submission" date="2025-08" db="UniProtKB">
        <authorList>
            <consortium name="RefSeq"/>
        </authorList>
    </citation>
    <scope>IDENTIFICATION</scope>
    <source>
        <tissue evidence="24">Kidney</tissue>
    </source>
</reference>
<feature type="domain" description="RING-type" evidence="22">
    <location>
        <begin position="350"/>
        <end position="393"/>
    </location>
</feature>
<keyword evidence="9 20" id="KW-0863">Zinc-finger</keyword>
<protein>
    <recommendedName>
        <fullName evidence="17">E3 ubiquitin-protein ligase ZNRF4</fullName>
        <ecNumber evidence="4">2.3.2.27</ecNumber>
    </recommendedName>
    <alternativeName>
        <fullName evidence="18">RING-type E3 ubiquitin transferase ZNRF4</fullName>
    </alternativeName>
    <alternativeName>
        <fullName evidence="19">Zinc/RING finger protein 4</fullName>
    </alternativeName>
</protein>
<evidence type="ECO:0000256" key="13">
    <source>
        <dbReference type="ARBA" id="ARBA00023136"/>
    </source>
</evidence>
<dbReference type="InterPro" id="IPR001841">
    <property type="entry name" value="Znf_RING"/>
</dbReference>
<evidence type="ECO:0000256" key="2">
    <source>
        <dbReference type="ARBA" id="ARBA00004115"/>
    </source>
</evidence>
<dbReference type="Proteomes" id="UP000515202">
    <property type="component" value="Unplaced"/>
</dbReference>
<keyword evidence="8" id="KW-0732">Signal</keyword>
<accession>A0A6P6D402</accession>
<evidence type="ECO:0000256" key="17">
    <source>
        <dbReference type="ARBA" id="ARBA00069170"/>
    </source>
</evidence>
<dbReference type="Pfam" id="PF02225">
    <property type="entry name" value="PA"/>
    <property type="match status" value="1"/>
</dbReference>
<comment type="catalytic activity">
    <reaction evidence="1">
        <text>S-ubiquitinyl-[E2 ubiquitin-conjugating enzyme]-L-cysteine + [acceptor protein]-L-lysine = [E2 ubiquitin-conjugating enzyme]-L-cysteine + N(6)-ubiquitinyl-[acceptor protein]-L-lysine.</text>
        <dbReference type="EC" id="2.3.2.27"/>
    </reaction>
</comment>
<dbReference type="InterPro" id="IPR013083">
    <property type="entry name" value="Znf_RING/FYVE/PHD"/>
</dbReference>
<keyword evidence="5" id="KW-0808">Transferase</keyword>
<dbReference type="FunFam" id="3.50.30.30:FF:000013">
    <property type="entry name" value="E3 ubiquitin-protein ligase RNF167"/>
    <property type="match status" value="1"/>
</dbReference>
<comment type="subcellular location">
    <subcellularLocation>
        <location evidence="2">Endoplasmic reticulum membrane</location>
        <topology evidence="2">Single-pass type I membrane protein</topology>
    </subcellularLocation>
</comment>
<evidence type="ECO:0000256" key="8">
    <source>
        <dbReference type="ARBA" id="ARBA00022729"/>
    </source>
</evidence>
<dbReference type="GeneID" id="105301096"/>
<evidence type="ECO:0000256" key="7">
    <source>
        <dbReference type="ARBA" id="ARBA00022723"/>
    </source>
</evidence>
<evidence type="ECO:0000256" key="20">
    <source>
        <dbReference type="PROSITE-ProRule" id="PRU00175"/>
    </source>
</evidence>
<evidence type="ECO:0000256" key="12">
    <source>
        <dbReference type="ARBA" id="ARBA00022989"/>
    </source>
</evidence>
<dbReference type="InterPro" id="IPR003137">
    <property type="entry name" value="PA_domain"/>
</dbReference>
<dbReference type="KEGG" id="pvp:105301096"/>
<evidence type="ECO:0000256" key="16">
    <source>
        <dbReference type="ARBA" id="ARBA00061883"/>
    </source>
</evidence>
<dbReference type="InterPro" id="IPR046450">
    <property type="entry name" value="PA_dom_sf"/>
</dbReference>
<keyword evidence="14" id="KW-0325">Glycoprotein</keyword>
<keyword evidence="13" id="KW-0472">Membrane</keyword>
<evidence type="ECO:0000313" key="24">
    <source>
        <dbReference type="RefSeq" id="XP_023394363.1"/>
    </source>
</evidence>
<dbReference type="GO" id="GO:1902532">
    <property type="term" value="P:negative regulation of intracellular signal transduction"/>
    <property type="evidence" value="ECO:0007669"/>
    <property type="project" value="UniProtKB-ARBA"/>
</dbReference>
<name>A0A6P6D402_PTEVA</name>
<sequence>MSQRPGASRTLGAPGLCVICQEGHLGRSVPPEISLQKQCKRGCHQEQFPPRATQVPAAAHLPLSPPIQATCIPSRPRAPGRPWRCPKASGLPSPAGHSSTAQPAEGMAAMGGQLPAVAPGAVKAALILLVLLAPSQAVVRAVLDSNSSTVDYAALPAMFGAPLAPEGVRGYLMEAKPANACHPIEGPRPVGNGSLGAIVLIRRHDCTFDLKVLHAQRAGFGAAIVHNVRSDELVHMAHVHEDLRRQIAIPSVFVGEAASQDLRVIMRCDKSAHVLLLPDYPPCPDLDCHPVLAVSWVLGRALALLTSTFFVLRRLCSWLWARWTRRPAVVKTPACQKAQVRTFTRLNDLCAICLDEYEEGDQLKVLPCSHTYHCKCIDPWFSQAAQRSCPMCKQSVAGSEDSAESTVESFGGEDPMPPGRQLAVWAIQARLRSRRLELLARTENEEEEVRKG</sequence>
<dbReference type="GO" id="GO:0006511">
    <property type="term" value="P:ubiquitin-dependent protein catabolic process"/>
    <property type="evidence" value="ECO:0007669"/>
    <property type="project" value="UniProtKB-ARBA"/>
</dbReference>
<dbReference type="GO" id="GO:0005789">
    <property type="term" value="C:endoplasmic reticulum membrane"/>
    <property type="evidence" value="ECO:0007669"/>
    <property type="project" value="UniProtKB-SubCell"/>
</dbReference>
<comment type="function">
    <text evidence="15">E3 ubiquitin-protein ligase that acts as a negative regulator of NOD2 signaling by mediating ubiquitination and degradation of RIPK2. Also catalyzes ubiquitination and proteasomal degradation of CANX within the endoplasmic reticulum. Could have a role in spermatogenesis.</text>
</comment>
<evidence type="ECO:0000256" key="14">
    <source>
        <dbReference type="ARBA" id="ARBA00023180"/>
    </source>
</evidence>
<evidence type="ECO:0000256" key="19">
    <source>
        <dbReference type="ARBA" id="ARBA00081944"/>
    </source>
</evidence>
<dbReference type="GO" id="GO:0008270">
    <property type="term" value="F:zinc ion binding"/>
    <property type="evidence" value="ECO:0007669"/>
    <property type="project" value="UniProtKB-KW"/>
</dbReference>
<evidence type="ECO:0000256" key="18">
    <source>
        <dbReference type="ARBA" id="ARBA00077175"/>
    </source>
</evidence>
<evidence type="ECO:0000256" key="21">
    <source>
        <dbReference type="SAM" id="MobiDB-lite"/>
    </source>
</evidence>
<dbReference type="PANTHER" id="PTHR47168">
    <property type="entry name" value="RING ZINC FINGER DOMAIN SUPERFAMILY PROTEIN-RELATED"/>
    <property type="match status" value="1"/>
</dbReference>
<evidence type="ECO:0000256" key="1">
    <source>
        <dbReference type="ARBA" id="ARBA00000900"/>
    </source>
</evidence>
<dbReference type="Pfam" id="PF13639">
    <property type="entry name" value="zf-RING_2"/>
    <property type="match status" value="1"/>
</dbReference>
<evidence type="ECO:0000256" key="11">
    <source>
        <dbReference type="ARBA" id="ARBA00022833"/>
    </source>
</evidence>
<dbReference type="RefSeq" id="XP_023394363.1">
    <property type="nucleotide sequence ID" value="XM_023538595.1"/>
</dbReference>
<dbReference type="PANTHER" id="PTHR47168:SF1">
    <property type="entry name" value="OS02G0798600 PROTEIN"/>
    <property type="match status" value="1"/>
</dbReference>
<dbReference type="Gene3D" id="3.30.40.10">
    <property type="entry name" value="Zinc/RING finger domain, C3HC4 (zinc finger)"/>
    <property type="match status" value="1"/>
</dbReference>
<dbReference type="SUPFAM" id="SSF57850">
    <property type="entry name" value="RING/U-box"/>
    <property type="match status" value="1"/>
</dbReference>
<comment type="pathway">
    <text evidence="3">Protein modification; protein ubiquitination.</text>
</comment>
<dbReference type="CDD" id="cd02123">
    <property type="entry name" value="PA_C_RZF_like"/>
    <property type="match status" value="1"/>
</dbReference>
<evidence type="ECO:0000256" key="5">
    <source>
        <dbReference type="ARBA" id="ARBA00022679"/>
    </source>
</evidence>
<keyword evidence="23" id="KW-1185">Reference proteome</keyword>
<dbReference type="FunFam" id="3.30.40.10:FF:000501">
    <property type="entry name" value="E3 ubiquitin-protein ligase ZNRF4"/>
    <property type="match status" value="1"/>
</dbReference>
<evidence type="ECO:0000256" key="6">
    <source>
        <dbReference type="ARBA" id="ARBA00022692"/>
    </source>
</evidence>
<evidence type="ECO:0000256" key="3">
    <source>
        <dbReference type="ARBA" id="ARBA00004906"/>
    </source>
</evidence>
<keyword evidence="10" id="KW-0256">Endoplasmic reticulum</keyword>
<comment type="subunit">
    <text evidence="16">Interacts with CANX.</text>
</comment>
<evidence type="ECO:0000259" key="22">
    <source>
        <dbReference type="PROSITE" id="PS50089"/>
    </source>
</evidence>
<gene>
    <name evidence="24" type="primary">ZNRF4</name>
</gene>
<proteinExistence type="predicted"/>
<keyword evidence="12" id="KW-1133">Transmembrane helix</keyword>
<evidence type="ECO:0000256" key="4">
    <source>
        <dbReference type="ARBA" id="ARBA00012483"/>
    </source>
</evidence>
<dbReference type="InterPro" id="IPR051653">
    <property type="entry name" value="E3_ligase_sorting_rcpt"/>
</dbReference>
<dbReference type="OrthoDB" id="8062037at2759"/>
<dbReference type="SMART" id="SM00184">
    <property type="entry name" value="RING"/>
    <property type="match status" value="1"/>
</dbReference>
<dbReference type="Gene3D" id="3.50.30.30">
    <property type="match status" value="1"/>
</dbReference>
<evidence type="ECO:0000256" key="15">
    <source>
        <dbReference type="ARBA" id="ARBA00054912"/>
    </source>
</evidence>
<dbReference type="SUPFAM" id="SSF52025">
    <property type="entry name" value="PA domain"/>
    <property type="match status" value="1"/>
</dbReference>